<sequence>MNSTSGLWQASLALIAMLFSTTSIATSSQQNLPTKSSEQPFFSNQQQAEERSKAYDDAIEELDAQQDNCTTEQVCDELDAAITDLEYGKHNHIAKNGLAMFDILGGPAFTPENGMMMALGGLYSFKTEREQTELQRSSVSLFGIVNKGDGDVGYSIRSKQNLFFDNDDIRYNGLFVLADQSENFWGVGYNAGKQQAASDDTLLNKTSLSYHANLDFKSDYGFYFGPALRLNYFKPDQTSLPQNAIDDENFQQYKDKPLSMGLGFSVSYDSRDVAVNAWQGQFLNLEYINYNPSFGSDNRYQKALIDHRYYLPLALGKVLAFYNAYQWSDGDVPYYDLPTLGGQASLRGLYQGRYRDSEAIEHTVEYRHTFLRHNGELSAHGMTLWAGVGSIAGTDTHLYEKLLYSYGVGYRYELQPRMNVRVDLGLSDGDSGFYLTFTEAF</sequence>
<dbReference type="Gene3D" id="2.40.160.50">
    <property type="entry name" value="membrane protein fhac: a member of the omp85/tpsb transporter family"/>
    <property type="match status" value="1"/>
</dbReference>
<keyword evidence="3" id="KW-0732">Signal</keyword>
<dbReference type="InterPro" id="IPR000184">
    <property type="entry name" value="Bac_surfAg_D15"/>
</dbReference>
<dbReference type="Proteomes" id="UP001139293">
    <property type="component" value="Unassembled WGS sequence"/>
</dbReference>
<evidence type="ECO:0000313" key="6">
    <source>
        <dbReference type="Proteomes" id="UP001139293"/>
    </source>
</evidence>
<evidence type="ECO:0000256" key="3">
    <source>
        <dbReference type="SAM" id="SignalP"/>
    </source>
</evidence>
<protein>
    <submittedName>
        <fullName evidence="5">BamA/TamA family outer membrane protein</fullName>
    </submittedName>
</protein>
<evidence type="ECO:0000256" key="2">
    <source>
        <dbReference type="ARBA" id="ARBA00023136"/>
    </source>
</evidence>
<comment type="subcellular location">
    <subcellularLocation>
        <location evidence="1">Membrane</location>
    </subcellularLocation>
</comment>
<dbReference type="GO" id="GO:0019867">
    <property type="term" value="C:outer membrane"/>
    <property type="evidence" value="ECO:0007669"/>
    <property type="project" value="InterPro"/>
</dbReference>
<feature type="domain" description="Bacterial surface antigen (D15)" evidence="4">
    <location>
        <begin position="179"/>
        <end position="435"/>
    </location>
</feature>
<proteinExistence type="predicted"/>
<organism evidence="5 6">
    <name type="scientific">Shewanella pneumatophori</name>
    <dbReference type="NCBI Taxonomy" id="314092"/>
    <lineage>
        <taxon>Bacteria</taxon>
        <taxon>Pseudomonadati</taxon>
        <taxon>Pseudomonadota</taxon>
        <taxon>Gammaproteobacteria</taxon>
        <taxon>Alteromonadales</taxon>
        <taxon>Shewanellaceae</taxon>
        <taxon>Shewanella</taxon>
    </lineage>
</organism>
<dbReference type="Pfam" id="PF01103">
    <property type="entry name" value="Omp85"/>
    <property type="match status" value="1"/>
</dbReference>
<keyword evidence="6" id="KW-1185">Reference proteome</keyword>
<dbReference type="EMBL" id="JAKILB010000021">
    <property type="protein sequence ID" value="MCL1140916.1"/>
    <property type="molecule type" value="Genomic_DNA"/>
</dbReference>
<comment type="caution">
    <text evidence="5">The sequence shown here is derived from an EMBL/GenBank/DDBJ whole genome shotgun (WGS) entry which is preliminary data.</text>
</comment>
<feature type="signal peptide" evidence="3">
    <location>
        <begin position="1"/>
        <end position="25"/>
    </location>
</feature>
<dbReference type="RefSeq" id="WP_248951882.1">
    <property type="nucleotide sequence ID" value="NZ_JAKILB010000021.1"/>
</dbReference>
<name>A0A9X1ZRQ6_9GAMM</name>
<evidence type="ECO:0000256" key="1">
    <source>
        <dbReference type="ARBA" id="ARBA00004370"/>
    </source>
</evidence>
<evidence type="ECO:0000259" key="4">
    <source>
        <dbReference type="Pfam" id="PF01103"/>
    </source>
</evidence>
<evidence type="ECO:0000313" key="5">
    <source>
        <dbReference type="EMBL" id="MCL1140916.1"/>
    </source>
</evidence>
<keyword evidence="2" id="KW-0472">Membrane</keyword>
<gene>
    <name evidence="5" type="ORF">L2740_20455</name>
</gene>
<accession>A0A9X1ZRQ6</accession>
<feature type="chain" id="PRO_5040721093" evidence="3">
    <location>
        <begin position="26"/>
        <end position="441"/>
    </location>
</feature>
<reference evidence="5" key="1">
    <citation type="submission" date="2022-01" db="EMBL/GenBank/DDBJ databases">
        <title>Whole genome-based taxonomy of the Shewanellaceae.</title>
        <authorList>
            <person name="Martin-Rodriguez A.J."/>
        </authorList>
    </citation>
    <scope>NUCLEOTIDE SEQUENCE</scope>
    <source>
        <strain evidence="5">KCTC 23973</strain>
    </source>
</reference>
<dbReference type="AlphaFoldDB" id="A0A9X1ZRQ6"/>